<dbReference type="PANTHER" id="PTHR10849">
    <property type="entry name" value="NADH DEHYDROGENASE UBIQUINONE IRON-SULFUR PROTEIN 8, MITOCHONDRIAL"/>
    <property type="match status" value="1"/>
</dbReference>
<dbReference type="GO" id="GO:0016651">
    <property type="term" value="F:oxidoreductase activity, acting on NAD(P)H"/>
    <property type="evidence" value="ECO:0007669"/>
    <property type="project" value="InterPro"/>
</dbReference>
<proteinExistence type="predicted"/>
<evidence type="ECO:0000256" key="8">
    <source>
        <dbReference type="ARBA" id="ARBA00023014"/>
    </source>
</evidence>
<dbReference type="InterPro" id="IPR017900">
    <property type="entry name" value="4Fe4S_Fe_S_CS"/>
</dbReference>
<keyword evidence="5" id="KW-0677">Repeat</keyword>
<protein>
    <recommendedName>
        <fullName evidence="12">4Fe-4S ferredoxin-type domain-containing protein</fullName>
    </recommendedName>
</protein>
<keyword evidence="8" id="KW-0411">Iron-sulfur</keyword>
<evidence type="ECO:0000256" key="10">
    <source>
        <dbReference type="ARBA" id="ARBA00023075"/>
    </source>
</evidence>
<keyword evidence="4" id="KW-0479">Metal-binding</keyword>
<keyword evidence="2" id="KW-0004">4Fe-4S</keyword>
<dbReference type="PROSITE" id="PS51379">
    <property type="entry name" value="4FE4S_FER_2"/>
    <property type="match status" value="2"/>
</dbReference>
<feature type="domain" description="4Fe-4S ferredoxin-type" evidence="12">
    <location>
        <begin position="116"/>
        <end position="145"/>
    </location>
</feature>
<evidence type="ECO:0000256" key="6">
    <source>
        <dbReference type="ARBA" id="ARBA00022967"/>
    </source>
</evidence>
<evidence type="ECO:0000313" key="14">
    <source>
        <dbReference type="Proteomes" id="UP000196531"/>
    </source>
</evidence>
<keyword evidence="9" id="KW-0520">NAD</keyword>
<comment type="caution">
    <text evidence="13">The sequence shown here is derived from an EMBL/GenBank/DDBJ whole genome shotgun (WGS) entry which is preliminary data.</text>
</comment>
<evidence type="ECO:0000256" key="1">
    <source>
        <dbReference type="ARBA" id="ARBA00022475"/>
    </source>
</evidence>
<keyword evidence="6" id="KW-1278">Translocase</keyword>
<organism evidence="13 14">
    <name type="scientific">Halobacteriovorax marinus</name>
    <dbReference type="NCBI Taxonomy" id="97084"/>
    <lineage>
        <taxon>Bacteria</taxon>
        <taxon>Pseudomonadati</taxon>
        <taxon>Bdellovibrionota</taxon>
        <taxon>Bacteriovoracia</taxon>
        <taxon>Bacteriovoracales</taxon>
        <taxon>Halobacteriovoraceae</taxon>
        <taxon>Halobacteriovorax</taxon>
    </lineage>
</organism>
<dbReference type="GO" id="GO:0046872">
    <property type="term" value="F:metal ion binding"/>
    <property type="evidence" value="ECO:0007669"/>
    <property type="project" value="UniProtKB-KW"/>
</dbReference>
<feature type="domain" description="4Fe-4S ferredoxin-type" evidence="12">
    <location>
        <begin position="65"/>
        <end position="94"/>
    </location>
</feature>
<name>A0A1Y5F6K3_9BACT</name>
<dbReference type="Gene3D" id="3.30.70.3270">
    <property type="match status" value="1"/>
</dbReference>
<evidence type="ECO:0000256" key="11">
    <source>
        <dbReference type="ARBA" id="ARBA00023136"/>
    </source>
</evidence>
<sequence>MSSTTLTPIKETEGLTLKKWFLNIYRAVTSVSKGMMITMKYAYGVKPVTIEYPEVREVLPENSRSRLYNDAENCISCYQCAVACPVDCIYITATKRDKDADKIKTSNGTAIRLDLVQYTIDTALCCYCGLCTTVCPTECLTHTTDYEFSQYTLDSMKYDYLAPDIRSWRDRIVK</sequence>
<dbReference type="Proteomes" id="UP000196531">
    <property type="component" value="Unassembled WGS sequence"/>
</dbReference>
<keyword evidence="11" id="KW-0472">Membrane</keyword>
<dbReference type="PANTHER" id="PTHR10849:SF24">
    <property type="entry name" value="NADH-QUINONE OXIDOREDUCTASE SUBUNIT I 2"/>
    <property type="match status" value="1"/>
</dbReference>
<accession>A0A1Y5F6K3</accession>
<dbReference type="SUPFAM" id="SSF46548">
    <property type="entry name" value="alpha-helical ferredoxin"/>
    <property type="match status" value="1"/>
</dbReference>
<keyword evidence="1" id="KW-1003">Cell membrane</keyword>
<dbReference type="GO" id="GO:0051539">
    <property type="term" value="F:4 iron, 4 sulfur cluster binding"/>
    <property type="evidence" value="ECO:0007669"/>
    <property type="project" value="UniProtKB-KW"/>
</dbReference>
<dbReference type="GO" id="GO:0048038">
    <property type="term" value="F:quinone binding"/>
    <property type="evidence" value="ECO:0007669"/>
    <property type="project" value="UniProtKB-KW"/>
</dbReference>
<gene>
    <name evidence="13" type="ORF">A9Q84_09210</name>
</gene>
<evidence type="ECO:0000256" key="4">
    <source>
        <dbReference type="ARBA" id="ARBA00022723"/>
    </source>
</evidence>
<dbReference type="InterPro" id="IPR017896">
    <property type="entry name" value="4Fe4S_Fe-S-bd"/>
</dbReference>
<reference evidence="14" key="1">
    <citation type="journal article" date="2017" name="Proc. Natl. Acad. Sci. U.S.A.">
        <title>Simulation of Deepwater Horizon oil plume reveals substrate specialization within a complex community of hydrocarbon-degraders.</title>
        <authorList>
            <person name="Hu P."/>
            <person name="Dubinsky E.A."/>
            <person name="Probst A.J."/>
            <person name="Wang J."/>
            <person name="Sieber C.M.K."/>
            <person name="Tom L.M."/>
            <person name="Gardinali P."/>
            <person name="Banfield J.F."/>
            <person name="Atlas R.M."/>
            <person name="Andersen G.L."/>
        </authorList>
    </citation>
    <scope>NUCLEOTIDE SEQUENCE [LARGE SCALE GENOMIC DNA]</scope>
</reference>
<dbReference type="PROSITE" id="PS00198">
    <property type="entry name" value="4FE4S_FER_1"/>
    <property type="match status" value="2"/>
</dbReference>
<evidence type="ECO:0000313" key="13">
    <source>
        <dbReference type="EMBL" id="OUR96517.1"/>
    </source>
</evidence>
<evidence type="ECO:0000256" key="5">
    <source>
        <dbReference type="ARBA" id="ARBA00022737"/>
    </source>
</evidence>
<keyword evidence="10" id="KW-0830">Ubiquinone</keyword>
<dbReference type="Pfam" id="PF12838">
    <property type="entry name" value="Fer4_7"/>
    <property type="match status" value="1"/>
</dbReference>
<keyword evidence="7" id="KW-0408">Iron</keyword>
<evidence type="ECO:0000256" key="9">
    <source>
        <dbReference type="ARBA" id="ARBA00023027"/>
    </source>
</evidence>
<evidence type="ECO:0000256" key="3">
    <source>
        <dbReference type="ARBA" id="ARBA00022719"/>
    </source>
</evidence>
<dbReference type="EMBL" id="MAAO01000006">
    <property type="protein sequence ID" value="OUR96517.1"/>
    <property type="molecule type" value="Genomic_DNA"/>
</dbReference>
<dbReference type="AlphaFoldDB" id="A0A1Y5F6K3"/>
<dbReference type="GO" id="GO:0016020">
    <property type="term" value="C:membrane"/>
    <property type="evidence" value="ECO:0007669"/>
    <property type="project" value="InterPro"/>
</dbReference>
<evidence type="ECO:0000256" key="2">
    <source>
        <dbReference type="ARBA" id="ARBA00022485"/>
    </source>
</evidence>
<evidence type="ECO:0000256" key="7">
    <source>
        <dbReference type="ARBA" id="ARBA00023004"/>
    </source>
</evidence>
<evidence type="ECO:0000259" key="12">
    <source>
        <dbReference type="PROSITE" id="PS51379"/>
    </source>
</evidence>
<dbReference type="InterPro" id="IPR010226">
    <property type="entry name" value="NADH_quinone_OxRdtase_chainI"/>
</dbReference>
<keyword evidence="3" id="KW-0874">Quinone</keyword>